<dbReference type="Pfam" id="PF13374">
    <property type="entry name" value="TPR_10"/>
    <property type="match status" value="1"/>
</dbReference>
<protein>
    <submittedName>
        <fullName evidence="3">Tetratricopeptide repeat-containing protein</fullName>
    </submittedName>
</protein>
<keyword evidence="4" id="KW-1185">Reference proteome</keyword>
<dbReference type="EMBL" id="FUZF01000004">
    <property type="protein sequence ID" value="SKB60590.1"/>
    <property type="molecule type" value="Genomic_DNA"/>
</dbReference>
<sequence length="564" mass="65318">MKIGAVFFLLLLSAVSCQYRESVSIKTEPVNESLYREALRFLDKGELDSAFVFFDRAKDLYLDAKDDNGVASCLIQMAMTLSDVGDYLGAQELSYQAFKYLNVKDTTEHHLISINYNNIGNATAQLDDFDEALRIYDQSIRFATDTDHKEQVLNNKAVVLFDVRRFNEALKIYEKLIAEKRTKDISYARTLTNYAKTRWRVDKSYNPLPDLWMGRDIREELKNLWGQNSSYTHLAEYYEDRNIDSAIYYARRRFDVANQLNSWKDLINAFAMLIRLEPNDSSKGLIDRYKLLQDSVNSARSLSKNQFASVRYEAEKNKVDNAQLKNSLSEKIQKINLQRVWASICGIFVLLFVVWGYVRSKQRKERMKGEAAERIKINELRTSRKVHDVVANGLYRVMSEITYVEVIDKEDVLDKIEDMYNRSRDISYEAEIGNESDLLSFDQVISSLLKSFSSVKHKVFIVGNEEAIWDGMSAMVKEDIYRVLLELMIDMRKQSRAETVLVRFVRKAKCFNITYKDNGEGGKEINGRNVILNTETRIQRMGGKIIFESKEADGLRIDIQIPVI</sequence>
<dbReference type="PROSITE" id="PS51257">
    <property type="entry name" value="PROKAR_LIPOPROTEIN"/>
    <property type="match status" value="1"/>
</dbReference>
<feature type="repeat" description="TPR" evidence="1">
    <location>
        <begin position="113"/>
        <end position="146"/>
    </location>
</feature>
<evidence type="ECO:0000256" key="2">
    <source>
        <dbReference type="SAM" id="Phobius"/>
    </source>
</evidence>
<feature type="transmembrane region" description="Helical" evidence="2">
    <location>
        <begin position="340"/>
        <end position="358"/>
    </location>
</feature>
<keyword evidence="2" id="KW-0472">Membrane</keyword>
<dbReference type="InterPro" id="IPR036890">
    <property type="entry name" value="HATPase_C_sf"/>
</dbReference>
<proteinExistence type="predicted"/>
<keyword evidence="2" id="KW-0812">Transmembrane</keyword>
<dbReference type="Proteomes" id="UP000190150">
    <property type="component" value="Unassembled WGS sequence"/>
</dbReference>
<evidence type="ECO:0000313" key="4">
    <source>
        <dbReference type="Proteomes" id="UP000190150"/>
    </source>
</evidence>
<keyword evidence="2" id="KW-1133">Transmembrane helix</keyword>
<dbReference type="SMART" id="SM00028">
    <property type="entry name" value="TPR"/>
    <property type="match status" value="2"/>
</dbReference>
<name>A0A1T5CN69_9SPHI</name>
<gene>
    <name evidence="3" type="ORF">SAMN05660841_01443</name>
</gene>
<evidence type="ECO:0000313" key="3">
    <source>
        <dbReference type="EMBL" id="SKB60590.1"/>
    </source>
</evidence>
<dbReference type="SUPFAM" id="SSF48452">
    <property type="entry name" value="TPR-like"/>
    <property type="match status" value="1"/>
</dbReference>
<dbReference type="STRING" id="1513896.SAMN05660841_01443"/>
<dbReference type="Gene3D" id="1.25.40.10">
    <property type="entry name" value="Tetratricopeptide repeat domain"/>
    <property type="match status" value="1"/>
</dbReference>
<evidence type="ECO:0000256" key="1">
    <source>
        <dbReference type="PROSITE-ProRule" id="PRU00339"/>
    </source>
</evidence>
<dbReference type="AlphaFoldDB" id="A0A1T5CN69"/>
<organism evidence="3 4">
    <name type="scientific">Sphingobacterium nematocida</name>
    <dbReference type="NCBI Taxonomy" id="1513896"/>
    <lineage>
        <taxon>Bacteria</taxon>
        <taxon>Pseudomonadati</taxon>
        <taxon>Bacteroidota</taxon>
        <taxon>Sphingobacteriia</taxon>
        <taxon>Sphingobacteriales</taxon>
        <taxon>Sphingobacteriaceae</taxon>
        <taxon>Sphingobacterium</taxon>
    </lineage>
</organism>
<accession>A0A1T5CN69</accession>
<keyword evidence="1" id="KW-0802">TPR repeat</keyword>
<dbReference type="SUPFAM" id="SSF55874">
    <property type="entry name" value="ATPase domain of HSP90 chaperone/DNA topoisomerase II/histidine kinase"/>
    <property type="match status" value="1"/>
</dbReference>
<dbReference type="Gene3D" id="3.30.565.10">
    <property type="entry name" value="Histidine kinase-like ATPase, C-terminal domain"/>
    <property type="match status" value="1"/>
</dbReference>
<dbReference type="InterPro" id="IPR011990">
    <property type="entry name" value="TPR-like_helical_dom_sf"/>
</dbReference>
<dbReference type="InterPro" id="IPR019734">
    <property type="entry name" value="TPR_rpt"/>
</dbReference>
<reference evidence="4" key="1">
    <citation type="submission" date="2017-02" db="EMBL/GenBank/DDBJ databases">
        <authorList>
            <person name="Varghese N."/>
            <person name="Submissions S."/>
        </authorList>
    </citation>
    <scope>NUCLEOTIDE SEQUENCE [LARGE SCALE GENOMIC DNA]</scope>
    <source>
        <strain evidence="4">DSM 24091</strain>
    </source>
</reference>
<dbReference type="PROSITE" id="PS50005">
    <property type="entry name" value="TPR"/>
    <property type="match status" value="1"/>
</dbReference>